<gene>
    <name evidence="15" type="primary">LOXL1</name>
    <name evidence="15" type="synonym">loxl1</name>
</gene>
<evidence type="ECO:0000313" key="16">
    <source>
        <dbReference type="Proteomes" id="UP000694546"/>
    </source>
</evidence>
<dbReference type="PANTHER" id="PTHR45817">
    <property type="entry name" value="LYSYL OXIDASE-LIKE-RELATED"/>
    <property type="match status" value="1"/>
</dbReference>
<dbReference type="AlphaFoldDB" id="A0A8C5BIB8"/>
<evidence type="ECO:0000256" key="12">
    <source>
        <dbReference type="ARBA" id="ARBA00047861"/>
    </source>
</evidence>
<keyword evidence="4" id="KW-0886">LTQ</keyword>
<dbReference type="EC" id="1.4.3.13" evidence="11"/>
<evidence type="ECO:0000256" key="9">
    <source>
        <dbReference type="ARBA" id="ARBA00023008"/>
    </source>
</evidence>
<keyword evidence="14" id="KW-0732">Signal</keyword>
<evidence type="ECO:0000256" key="6">
    <source>
        <dbReference type="ARBA" id="ARBA00022723"/>
    </source>
</evidence>
<dbReference type="GO" id="GO:0004720">
    <property type="term" value="F:protein-lysine 6-oxidase activity"/>
    <property type="evidence" value="ECO:0007669"/>
    <property type="project" value="UniProtKB-EC"/>
</dbReference>
<feature type="signal peptide" evidence="14">
    <location>
        <begin position="1"/>
        <end position="21"/>
    </location>
</feature>
<keyword evidence="10" id="KW-1015">Disulfide bond</keyword>
<dbReference type="GO" id="GO:0030199">
    <property type="term" value="P:collagen fibril organization"/>
    <property type="evidence" value="ECO:0007669"/>
    <property type="project" value="TreeGrafter"/>
</dbReference>
<evidence type="ECO:0000256" key="1">
    <source>
        <dbReference type="ARBA" id="ARBA00001935"/>
    </source>
</evidence>
<dbReference type="PROSITE" id="PS00926">
    <property type="entry name" value="LYSYL_OXIDASE"/>
    <property type="match status" value="1"/>
</dbReference>
<feature type="region of interest" description="Disordered" evidence="13">
    <location>
        <begin position="360"/>
        <end position="383"/>
    </location>
</feature>
<feature type="compositionally biased region" description="Low complexity" evidence="13">
    <location>
        <begin position="179"/>
        <end position="211"/>
    </location>
</feature>
<evidence type="ECO:0000256" key="3">
    <source>
        <dbReference type="ARBA" id="ARBA00007492"/>
    </source>
</evidence>
<evidence type="ECO:0000313" key="15">
    <source>
        <dbReference type="Ensembl" id="ENSGMOP00000047999.1"/>
    </source>
</evidence>
<organism evidence="15 16">
    <name type="scientific">Gadus morhua</name>
    <name type="common">Atlantic cod</name>
    <dbReference type="NCBI Taxonomy" id="8049"/>
    <lineage>
        <taxon>Eukaryota</taxon>
        <taxon>Metazoa</taxon>
        <taxon>Chordata</taxon>
        <taxon>Craniata</taxon>
        <taxon>Vertebrata</taxon>
        <taxon>Euteleostomi</taxon>
        <taxon>Actinopterygii</taxon>
        <taxon>Neopterygii</taxon>
        <taxon>Teleostei</taxon>
        <taxon>Neoteleostei</taxon>
        <taxon>Acanthomorphata</taxon>
        <taxon>Zeiogadaria</taxon>
        <taxon>Gadariae</taxon>
        <taxon>Gadiformes</taxon>
        <taxon>Gadoidei</taxon>
        <taxon>Gadidae</taxon>
        <taxon>Gadus</taxon>
    </lineage>
</organism>
<dbReference type="PANTHER" id="PTHR45817:SF8">
    <property type="entry name" value="LYSYL OXIDASE HOMOLOG 1"/>
    <property type="match status" value="1"/>
</dbReference>
<evidence type="ECO:0000256" key="14">
    <source>
        <dbReference type="SAM" id="SignalP"/>
    </source>
</evidence>
<keyword evidence="6" id="KW-0479">Metal-binding</keyword>
<dbReference type="Pfam" id="PF01186">
    <property type="entry name" value="Lysyl_oxidase"/>
    <property type="match status" value="1"/>
</dbReference>
<dbReference type="PRINTS" id="PR00074">
    <property type="entry name" value="LYSYLOXIDASE"/>
</dbReference>
<comment type="similarity">
    <text evidence="3">Belongs to the lysyl oxidase family.</text>
</comment>
<dbReference type="OMA" id="SATPWRQ"/>
<keyword evidence="5" id="KW-0964">Secreted</keyword>
<feature type="compositionally biased region" description="Low complexity" evidence="13">
    <location>
        <begin position="26"/>
        <end position="43"/>
    </location>
</feature>
<feature type="region of interest" description="Disordered" evidence="13">
    <location>
        <begin position="308"/>
        <end position="341"/>
    </location>
</feature>
<protein>
    <recommendedName>
        <fullName evidence="11">protein-lysine 6-oxidase</fullName>
        <ecNumber evidence="11">1.4.3.13</ecNumber>
    </recommendedName>
</protein>
<feature type="compositionally biased region" description="Pro residues" evidence="13">
    <location>
        <begin position="319"/>
        <end position="335"/>
    </location>
</feature>
<keyword evidence="16" id="KW-1185">Reference proteome</keyword>
<evidence type="ECO:0000256" key="2">
    <source>
        <dbReference type="ARBA" id="ARBA00004239"/>
    </source>
</evidence>
<feature type="chain" id="PRO_5034633685" description="protein-lysine 6-oxidase" evidence="14">
    <location>
        <begin position="22"/>
        <end position="633"/>
    </location>
</feature>
<comment type="catalytic activity">
    <reaction evidence="12">
        <text>L-lysyl-[protein] + O2 + H2O = (S)-2-amino-6-oxohexanoyl-[protein] + H2O2 + NH4(+)</text>
        <dbReference type="Rhea" id="RHEA:24544"/>
        <dbReference type="Rhea" id="RHEA-COMP:9752"/>
        <dbReference type="Rhea" id="RHEA-COMP:12448"/>
        <dbReference type="ChEBI" id="CHEBI:15377"/>
        <dbReference type="ChEBI" id="CHEBI:15379"/>
        <dbReference type="ChEBI" id="CHEBI:16240"/>
        <dbReference type="ChEBI" id="CHEBI:28938"/>
        <dbReference type="ChEBI" id="CHEBI:29969"/>
        <dbReference type="ChEBI" id="CHEBI:131803"/>
        <dbReference type="EC" id="1.4.3.13"/>
    </reaction>
</comment>
<dbReference type="Proteomes" id="UP000694546">
    <property type="component" value="Chromosome 14"/>
</dbReference>
<dbReference type="GeneTree" id="ENSGT00940000161080"/>
<dbReference type="GO" id="GO:0005507">
    <property type="term" value="F:copper ion binding"/>
    <property type="evidence" value="ECO:0007669"/>
    <property type="project" value="InterPro"/>
</dbReference>
<reference evidence="15" key="2">
    <citation type="submission" date="2025-09" db="UniProtKB">
        <authorList>
            <consortium name="Ensembl"/>
        </authorList>
    </citation>
    <scope>IDENTIFICATION</scope>
</reference>
<reference evidence="15" key="1">
    <citation type="submission" date="2025-08" db="UniProtKB">
        <authorList>
            <consortium name="Ensembl"/>
        </authorList>
    </citation>
    <scope>IDENTIFICATION</scope>
</reference>
<dbReference type="GO" id="GO:0005615">
    <property type="term" value="C:extracellular space"/>
    <property type="evidence" value="ECO:0007669"/>
    <property type="project" value="TreeGrafter"/>
</dbReference>
<keyword evidence="7" id="KW-0801">TPQ</keyword>
<evidence type="ECO:0000256" key="5">
    <source>
        <dbReference type="ARBA" id="ARBA00022525"/>
    </source>
</evidence>
<feature type="compositionally biased region" description="Polar residues" evidence="13">
    <location>
        <begin position="163"/>
        <end position="178"/>
    </location>
</feature>
<feature type="region of interest" description="Disordered" evidence="13">
    <location>
        <begin position="85"/>
        <end position="226"/>
    </location>
</feature>
<evidence type="ECO:0000256" key="4">
    <source>
        <dbReference type="ARBA" id="ARBA00022477"/>
    </source>
</evidence>
<feature type="compositionally biased region" description="Polar residues" evidence="13">
    <location>
        <begin position="371"/>
        <end position="382"/>
    </location>
</feature>
<dbReference type="InterPro" id="IPR001695">
    <property type="entry name" value="Lysyl_oxidase"/>
</dbReference>
<dbReference type="Ensembl" id="ENSGMOT00000072557.1">
    <property type="protein sequence ID" value="ENSGMOP00000047999.1"/>
    <property type="gene ID" value="ENSGMOG00000036797.1"/>
</dbReference>
<keyword evidence="8" id="KW-0560">Oxidoreductase</keyword>
<accession>A0A8C5BIB8</accession>
<evidence type="ECO:0000256" key="7">
    <source>
        <dbReference type="ARBA" id="ARBA00022772"/>
    </source>
</evidence>
<comment type="cofactor">
    <cofactor evidence="1">
        <name>Cu cation</name>
        <dbReference type="ChEBI" id="CHEBI:23378"/>
    </cofactor>
</comment>
<dbReference type="InterPro" id="IPR019828">
    <property type="entry name" value="Lysyl_oxidase_CS"/>
</dbReference>
<dbReference type="InterPro" id="IPR050912">
    <property type="entry name" value="LOX-like_protein"/>
</dbReference>
<feature type="region of interest" description="Disordered" evidence="13">
    <location>
        <begin position="26"/>
        <end position="59"/>
    </location>
</feature>
<sequence>MLQIAAVCPVFLLLICTRAQAQDATETQGQTQTQDQSPGQEQPRSAGQGQGQGQGGSATPWRQVIRWENNGRRFSLLNSGAEYVPAGSQAQDTGPRVVLADSRQDARPRTARRPQGGNVRRQAPSRGSSETIRGQARHPFGFGQVPDNWRQTPGGTGGTGGTRFQTSTNTRFRQPSTGSSSSSSSSFSSSSYNGPPFQQYPFAQQPQQPQYPGVPYDPSLMDGPVRSYEPPFQPMVPGGGYGGGGYGGGAYGGGGGGGVGGGGGGGYTGTFGGGVGGVGGQGSPMGGAGSPVGQGPFTDYEDGYRFYQPYGYAPNPAARAPPPPPPPQQQPPQPPFADGLDRRYTHSLYNGETAAVVPEAPVPVGVDRTGTAAQSPVRSPQYEQFPPFGRPQPPFVQQVAPGRVSPNSAIENPGHTAGSVYRQEQRGLPDLVPDPNYVQASTYIQRAHMYSLRCAAEEKCLASTAYTPETTDYDVRVLLRFPQRVKNQGTADFMPNRPRHTWEWHSCHQHYHSMDEFSHYDLLEVSTGRKVAEGHKASFCLEDTTCDFGHLKRYACTSHTQGLSPGCYDTYNADIDCQWIDITDIQPGNYILKLQVNPKYLILESDFTNNVIRCNIHYTGRFVTTTNCKIAQS</sequence>
<name>A0A8C5BIB8_GADMO</name>
<dbReference type="OrthoDB" id="547291at2759"/>
<keyword evidence="9" id="KW-0186">Copper</keyword>
<comment type="subcellular location">
    <subcellularLocation>
        <location evidence="2">Secreted</location>
        <location evidence="2">Extracellular space</location>
    </subcellularLocation>
</comment>
<proteinExistence type="inferred from homology"/>
<evidence type="ECO:0000256" key="11">
    <source>
        <dbReference type="ARBA" id="ARBA00038869"/>
    </source>
</evidence>
<evidence type="ECO:0000256" key="10">
    <source>
        <dbReference type="ARBA" id="ARBA00023157"/>
    </source>
</evidence>
<evidence type="ECO:0000256" key="13">
    <source>
        <dbReference type="SAM" id="MobiDB-lite"/>
    </source>
</evidence>
<evidence type="ECO:0000256" key="8">
    <source>
        <dbReference type="ARBA" id="ARBA00023002"/>
    </source>
</evidence>